<evidence type="ECO:0000259" key="2">
    <source>
        <dbReference type="Pfam" id="PF00535"/>
    </source>
</evidence>
<keyword evidence="3" id="KW-0808">Transferase</keyword>
<dbReference type="GO" id="GO:0016740">
    <property type="term" value="F:transferase activity"/>
    <property type="evidence" value="ECO:0007669"/>
    <property type="project" value="UniProtKB-KW"/>
</dbReference>
<feature type="region of interest" description="Disordered" evidence="1">
    <location>
        <begin position="331"/>
        <end position="359"/>
    </location>
</feature>
<sequence>MPAISVIMPVFNGAPFLDRALASIRAQTLIDWELVAVDDASRDESVRVLDTLAAADARVRVLQHSTNQGQAATRNTALRAAHGELVAYLDQDDEFYPDHLARAWSLRDRGDVLVFRYDLVEERPGHPALGTATTYDPGARARAMFDETITVPLGVVHRRALLDRSGLFDESLGKYRGEDEDGDLWRRFVRAGAKFVYVPQRSGRYHVRADSFARVRPPAPRPSVELATVEIVTPTGRHALWLPAQEAESVRRLFGHHEFALDPVWLRRPPIVWDVGAGAGAFTLYAKLVYDPNAVVHCFESHRASLDVLRVNVASLGRVAIHPIGLGRTNGAAAHPAASEHSPAHGAHSHQGSGPTGHVMIRDAGHVWDELGADEIDVLNLSAAGNGTDVLEALGARRNRVRVVLIESHSPGDRRRLGELLPGHTPFATSAHSPRAGVVKYVRTDVAGRPSARLE</sequence>
<protein>
    <recommendedName>
        <fullName evidence="2">Glycosyltransferase 2-like domain-containing protein</fullName>
    </recommendedName>
</protein>
<keyword evidence="4" id="KW-1185">Reference proteome</keyword>
<dbReference type="InterPro" id="IPR029044">
    <property type="entry name" value="Nucleotide-diphossugar_trans"/>
</dbReference>
<gene>
    <name evidence="3" type="ORF">SOIL9_22310</name>
</gene>
<dbReference type="AlphaFoldDB" id="A0A6P2D314"/>
<dbReference type="EMBL" id="LR593886">
    <property type="protein sequence ID" value="VTR95483.1"/>
    <property type="molecule type" value="Genomic_DNA"/>
</dbReference>
<dbReference type="InterPro" id="IPR050834">
    <property type="entry name" value="Glycosyltransf_2"/>
</dbReference>
<dbReference type="KEGG" id="gms:SOIL9_22310"/>
<dbReference type="InterPro" id="IPR029063">
    <property type="entry name" value="SAM-dependent_MTases_sf"/>
</dbReference>
<accession>A0A6P2D314</accession>
<dbReference type="CDD" id="cd00761">
    <property type="entry name" value="Glyco_tranf_GTA_type"/>
    <property type="match status" value="1"/>
</dbReference>
<proteinExistence type="predicted"/>
<dbReference type="SUPFAM" id="SSF53448">
    <property type="entry name" value="Nucleotide-diphospho-sugar transferases"/>
    <property type="match status" value="1"/>
</dbReference>
<organism evidence="3 4">
    <name type="scientific">Gemmata massiliana</name>
    <dbReference type="NCBI Taxonomy" id="1210884"/>
    <lineage>
        <taxon>Bacteria</taxon>
        <taxon>Pseudomonadati</taxon>
        <taxon>Planctomycetota</taxon>
        <taxon>Planctomycetia</taxon>
        <taxon>Gemmatales</taxon>
        <taxon>Gemmataceae</taxon>
        <taxon>Gemmata</taxon>
    </lineage>
</organism>
<dbReference type="Gene3D" id="3.90.550.10">
    <property type="entry name" value="Spore Coat Polysaccharide Biosynthesis Protein SpsA, Chain A"/>
    <property type="match status" value="1"/>
</dbReference>
<dbReference type="PANTHER" id="PTHR43685:SF2">
    <property type="entry name" value="GLYCOSYLTRANSFERASE 2-LIKE DOMAIN-CONTAINING PROTEIN"/>
    <property type="match status" value="1"/>
</dbReference>
<evidence type="ECO:0000256" key="1">
    <source>
        <dbReference type="SAM" id="MobiDB-lite"/>
    </source>
</evidence>
<dbReference type="PANTHER" id="PTHR43685">
    <property type="entry name" value="GLYCOSYLTRANSFERASE"/>
    <property type="match status" value="1"/>
</dbReference>
<dbReference type="Proteomes" id="UP000464178">
    <property type="component" value="Chromosome"/>
</dbReference>
<evidence type="ECO:0000313" key="4">
    <source>
        <dbReference type="Proteomes" id="UP000464178"/>
    </source>
</evidence>
<dbReference type="Gene3D" id="3.40.50.150">
    <property type="entry name" value="Vaccinia Virus protein VP39"/>
    <property type="match status" value="1"/>
</dbReference>
<dbReference type="Pfam" id="PF00535">
    <property type="entry name" value="Glycos_transf_2"/>
    <property type="match status" value="1"/>
</dbReference>
<dbReference type="SUPFAM" id="SSF53335">
    <property type="entry name" value="S-adenosyl-L-methionine-dependent methyltransferases"/>
    <property type="match status" value="1"/>
</dbReference>
<name>A0A6P2D314_9BACT</name>
<evidence type="ECO:0000313" key="3">
    <source>
        <dbReference type="EMBL" id="VTR95483.1"/>
    </source>
</evidence>
<dbReference type="RefSeq" id="WP_232069749.1">
    <property type="nucleotide sequence ID" value="NZ_LR593886.1"/>
</dbReference>
<reference evidence="3 4" key="1">
    <citation type="submission" date="2019-05" db="EMBL/GenBank/DDBJ databases">
        <authorList>
            <consortium name="Science for Life Laboratories"/>
        </authorList>
    </citation>
    <scope>NUCLEOTIDE SEQUENCE [LARGE SCALE GENOMIC DNA]</scope>
    <source>
        <strain evidence="3">Soil9</strain>
    </source>
</reference>
<feature type="domain" description="Glycosyltransferase 2-like" evidence="2">
    <location>
        <begin position="5"/>
        <end position="123"/>
    </location>
</feature>
<dbReference type="InterPro" id="IPR001173">
    <property type="entry name" value="Glyco_trans_2-like"/>
</dbReference>
<feature type="compositionally biased region" description="Low complexity" evidence="1">
    <location>
        <begin position="331"/>
        <end position="350"/>
    </location>
</feature>